<organism evidence="6 7">
    <name type="scientific">Tothia fuscella</name>
    <dbReference type="NCBI Taxonomy" id="1048955"/>
    <lineage>
        <taxon>Eukaryota</taxon>
        <taxon>Fungi</taxon>
        <taxon>Dikarya</taxon>
        <taxon>Ascomycota</taxon>
        <taxon>Pezizomycotina</taxon>
        <taxon>Dothideomycetes</taxon>
        <taxon>Pleosporomycetidae</taxon>
        <taxon>Venturiales</taxon>
        <taxon>Cylindrosympodiaceae</taxon>
        <taxon>Tothia</taxon>
    </lineage>
</organism>
<keyword evidence="3" id="KW-0862">Zinc</keyword>
<keyword evidence="2" id="KW-0479">Metal-binding</keyword>
<keyword evidence="4" id="KW-0456">Lyase</keyword>
<dbReference type="InterPro" id="IPR011057">
    <property type="entry name" value="Mss4-like_sf"/>
</dbReference>
<dbReference type="SUPFAM" id="SSF51316">
    <property type="entry name" value="Mss4-like"/>
    <property type="match status" value="1"/>
</dbReference>
<dbReference type="PANTHER" id="PTHR33337:SF30">
    <property type="entry name" value="DUF636 DOMAIN PROTEIN (AFU_ORTHOLOGUE AFUA_1G03180)"/>
    <property type="match status" value="1"/>
</dbReference>
<comment type="caution">
    <text evidence="6">The sequence shown here is derived from an EMBL/GenBank/DDBJ whole genome shotgun (WGS) entry which is preliminary data.</text>
</comment>
<comment type="similarity">
    <text evidence="1">Belongs to the Gfa family.</text>
</comment>
<dbReference type="EMBL" id="MU007035">
    <property type="protein sequence ID" value="KAF2430995.1"/>
    <property type="molecule type" value="Genomic_DNA"/>
</dbReference>
<name>A0A9P4NSS0_9PEZI</name>
<keyword evidence="7" id="KW-1185">Reference proteome</keyword>
<protein>
    <recommendedName>
        <fullName evidence="5">CENP-V/GFA domain-containing protein</fullName>
    </recommendedName>
</protein>
<feature type="domain" description="CENP-V/GFA" evidence="5">
    <location>
        <begin position="2"/>
        <end position="115"/>
    </location>
</feature>
<evidence type="ECO:0000256" key="4">
    <source>
        <dbReference type="ARBA" id="ARBA00023239"/>
    </source>
</evidence>
<gene>
    <name evidence="6" type="ORF">EJ08DRAFT_611616</name>
</gene>
<dbReference type="GO" id="GO:0046872">
    <property type="term" value="F:metal ion binding"/>
    <property type="evidence" value="ECO:0007669"/>
    <property type="project" value="UniProtKB-KW"/>
</dbReference>
<reference evidence="6" key="1">
    <citation type="journal article" date="2020" name="Stud. Mycol.">
        <title>101 Dothideomycetes genomes: a test case for predicting lifestyles and emergence of pathogens.</title>
        <authorList>
            <person name="Haridas S."/>
            <person name="Albert R."/>
            <person name="Binder M."/>
            <person name="Bloem J."/>
            <person name="Labutti K."/>
            <person name="Salamov A."/>
            <person name="Andreopoulos B."/>
            <person name="Baker S."/>
            <person name="Barry K."/>
            <person name="Bills G."/>
            <person name="Bluhm B."/>
            <person name="Cannon C."/>
            <person name="Castanera R."/>
            <person name="Culley D."/>
            <person name="Daum C."/>
            <person name="Ezra D."/>
            <person name="Gonzalez J."/>
            <person name="Henrissat B."/>
            <person name="Kuo A."/>
            <person name="Liang C."/>
            <person name="Lipzen A."/>
            <person name="Lutzoni F."/>
            <person name="Magnuson J."/>
            <person name="Mondo S."/>
            <person name="Nolan M."/>
            <person name="Ohm R."/>
            <person name="Pangilinan J."/>
            <person name="Park H.-J."/>
            <person name="Ramirez L."/>
            <person name="Alfaro M."/>
            <person name="Sun H."/>
            <person name="Tritt A."/>
            <person name="Yoshinaga Y."/>
            <person name="Zwiers L.-H."/>
            <person name="Turgeon B."/>
            <person name="Goodwin S."/>
            <person name="Spatafora J."/>
            <person name="Crous P."/>
            <person name="Grigoriev I."/>
        </authorList>
    </citation>
    <scope>NUCLEOTIDE SEQUENCE</scope>
    <source>
        <strain evidence="6">CBS 130266</strain>
    </source>
</reference>
<dbReference type="Proteomes" id="UP000800235">
    <property type="component" value="Unassembled WGS sequence"/>
</dbReference>
<dbReference type="InterPro" id="IPR006913">
    <property type="entry name" value="CENP-V/GFA"/>
</dbReference>
<dbReference type="Pfam" id="PF04828">
    <property type="entry name" value="GFA"/>
    <property type="match status" value="1"/>
</dbReference>
<accession>A0A9P4NSS0</accession>
<evidence type="ECO:0000313" key="7">
    <source>
        <dbReference type="Proteomes" id="UP000800235"/>
    </source>
</evidence>
<dbReference type="GO" id="GO:0016846">
    <property type="term" value="F:carbon-sulfur lyase activity"/>
    <property type="evidence" value="ECO:0007669"/>
    <property type="project" value="InterPro"/>
</dbReference>
<evidence type="ECO:0000256" key="1">
    <source>
        <dbReference type="ARBA" id="ARBA00005495"/>
    </source>
</evidence>
<dbReference type="Gene3D" id="3.90.1590.10">
    <property type="entry name" value="glutathione-dependent formaldehyde- activating enzyme (gfa)"/>
    <property type="match status" value="1"/>
</dbReference>
<evidence type="ECO:0000256" key="3">
    <source>
        <dbReference type="ARBA" id="ARBA00022833"/>
    </source>
</evidence>
<dbReference type="PANTHER" id="PTHR33337">
    <property type="entry name" value="GFA DOMAIN-CONTAINING PROTEIN"/>
    <property type="match status" value="1"/>
</dbReference>
<evidence type="ECO:0000256" key="2">
    <source>
        <dbReference type="ARBA" id="ARBA00022723"/>
    </source>
</evidence>
<proteinExistence type="inferred from homology"/>
<sequence length="137" mass="14867">MPKGSCLCGKSGVEFKTYPEFKILCYCTDCKKVSGSIFGCSILIPKSEVTTKGSLKQVTVHAESGRPITNSFCPDCGTTLFREGPILPDTIIIKTGVLDDAVDFENLKPMGEAYTCNRPEWVTHRVGEQYVGAPPGL</sequence>
<dbReference type="PROSITE" id="PS51891">
    <property type="entry name" value="CENP_V_GFA"/>
    <property type="match status" value="1"/>
</dbReference>
<dbReference type="AlphaFoldDB" id="A0A9P4NSS0"/>
<dbReference type="OrthoDB" id="2212170at2759"/>
<evidence type="ECO:0000313" key="6">
    <source>
        <dbReference type="EMBL" id="KAF2430995.1"/>
    </source>
</evidence>
<evidence type="ECO:0000259" key="5">
    <source>
        <dbReference type="PROSITE" id="PS51891"/>
    </source>
</evidence>